<evidence type="ECO:0000313" key="1">
    <source>
        <dbReference type="EMBL" id="CAG8437175.1"/>
    </source>
</evidence>
<evidence type="ECO:0000313" key="2">
    <source>
        <dbReference type="Proteomes" id="UP000789860"/>
    </source>
</evidence>
<accession>A0ACA9JUV3</accession>
<dbReference type="EMBL" id="CAJVPM010000162">
    <property type="protein sequence ID" value="CAG8437175.1"/>
    <property type="molecule type" value="Genomic_DNA"/>
</dbReference>
<keyword evidence="2" id="KW-1185">Reference proteome</keyword>
<reference evidence="1" key="1">
    <citation type="submission" date="2021-06" db="EMBL/GenBank/DDBJ databases">
        <authorList>
            <person name="Kallberg Y."/>
            <person name="Tangrot J."/>
            <person name="Rosling A."/>
        </authorList>
    </citation>
    <scope>NUCLEOTIDE SEQUENCE</scope>
    <source>
        <strain evidence="1">AU212A</strain>
    </source>
</reference>
<dbReference type="Proteomes" id="UP000789860">
    <property type="component" value="Unassembled WGS sequence"/>
</dbReference>
<comment type="caution">
    <text evidence="1">The sequence shown here is derived from an EMBL/GenBank/DDBJ whole genome shotgun (WGS) entry which is preliminary data.</text>
</comment>
<protein>
    <submittedName>
        <fullName evidence="1">1735_t:CDS:1</fullName>
    </submittedName>
</protein>
<name>A0ACA9JUV3_9GLOM</name>
<gene>
    <name evidence="1" type="ORF">SCALOS_LOCUS345</name>
</gene>
<proteinExistence type="predicted"/>
<organism evidence="1 2">
    <name type="scientific">Scutellospora calospora</name>
    <dbReference type="NCBI Taxonomy" id="85575"/>
    <lineage>
        <taxon>Eukaryota</taxon>
        <taxon>Fungi</taxon>
        <taxon>Fungi incertae sedis</taxon>
        <taxon>Mucoromycota</taxon>
        <taxon>Glomeromycotina</taxon>
        <taxon>Glomeromycetes</taxon>
        <taxon>Diversisporales</taxon>
        <taxon>Gigasporaceae</taxon>
        <taxon>Scutellospora</taxon>
    </lineage>
</organism>
<sequence length="86" mass="9883">MKSNRDQKEINYNNLDNITGTDSMSGNIDFENIKGANVGNMKIDTDIENMRMNSEILHIQISHNINEKGDTVNSGYNEPFYNELWI</sequence>